<dbReference type="AlphaFoldDB" id="A0A381WV68"/>
<evidence type="ECO:0000313" key="1">
    <source>
        <dbReference type="EMBL" id="SVA55833.1"/>
    </source>
</evidence>
<reference evidence="1" key="1">
    <citation type="submission" date="2018-05" db="EMBL/GenBank/DDBJ databases">
        <authorList>
            <person name="Lanie J.A."/>
            <person name="Ng W.-L."/>
            <person name="Kazmierczak K.M."/>
            <person name="Andrzejewski T.M."/>
            <person name="Davidsen T.M."/>
            <person name="Wayne K.J."/>
            <person name="Tettelin H."/>
            <person name="Glass J.I."/>
            <person name="Rusch D."/>
            <person name="Podicherti R."/>
            <person name="Tsui H.-C.T."/>
            <person name="Winkler M.E."/>
        </authorList>
    </citation>
    <scope>NUCLEOTIDE SEQUENCE</scope>
</reference>
<proteinExistence type="predicted"/>
<organism evidence="1">
    <name type="scientific">marine metagenome</name>
    <dbReference type="NCBI Taxonomy" id="408172"/>
    <lineage>
        <taxon>unclassified sequences</taxon>
        <taxon>metagenomes</taxon>
        <taxon>ecological metagenomes</taxon>
    </lineage>
</organism>
<gene>
    <name evidence="1" type="ORF">METZ01_LOCUS108687</name>
</gene>
<sequence>MGNIDNYLLQYANKRYQEGRGLMKSDLVKQLVSERYGRFAVAVLAHGATP</sequence>
<name>A0A381WV68_9ZZZZ</name>
<accession>A0A381WV68</accession>
<dbReference type="EMBL" id="UINC01012838">
    <property type="protein sequence ID" value="SVA55833.1"/>
    <property type="molecule type" value="Genomic_DNA"/>
</dbReference>
<protein>
    <submittedName>
        <fullName evidence="1">Uncharacterized protein</fullName>
    </submittedName>
</protein>